<evidence type="ECO:0000256" key="5">
    <source>
        <dbReference type="SAM" id="MobiDB-lite"/>
    </source>
</evidence>
<dbReference type="Gene3D" id="1.25.40.10">
    <property type="entry name" value="Tetratricopeptide repeat domain"/>
    <property type="match status" value="1"/>
</dbReference>
<feature type="domain" description="O-antigen ligase-related" evidence="7">
    <location>
        <begin position="271"/>
        <end position="426"/>
    </location>
</feature>
<feature type="transmembrane region" description="Helical" evidence="6">
    <location>
        <begin position="99"/>
        <end position="117"/>
    </location>
</feature>
<keyword evidence="4 6" id="KW-0472">Membrane</keyword>
<dbReference type="Proteomes" id="UP000177141">
    <property type="component" value="Unassembled WGS sequence"/>
</dbReference>
<keyword evidence="2 6" id="KW-0812">Transmembrane</keyword>
<dbReference type="Pfam" id="PF04932">
    <property type="entry name" value="Wzy_C"/>
    <property type="match status" value="1"/>
</dbReference>
<protein>
    <recommendedName>
        <fullName evidence="7">O-antigen ligase-related domain-containing protein</fullName>
    </recommendedName>
</protein>
<dbReference type="AlphaFoldDB" id="A0A1F7IV03"/>
<feature type="transmembrane region" description="Helical" evidence="6">
    <location>
        <begin position="314"/>
        <end position="333"/>
    </location>
</feature>
<evidence type="ECO:0000256" key="4">
    <source>
        <dbReference type="ARBA" id="ARBA00023136"/>
    </source>
</evidence>
<evidence type="ECO:0000256" key="6">
    <source>
        <dbReference type="SAM" id="Phobius"/>
    </source>
</evidence>
<feature type="transmembrane region" description="Helical" evidence="6">
    <location>
        <begin position="422"/>
        <end position="440"/>
    </location>
</feature>
<feature type="transmembrane region" description="Helical" evidence="6">
    <location>
        <begin position="447"/>
        <end position="465"/>
    </location>
</feature>
<feature type="transmembrane region" description="Helical" evidence="6">
    <location>
        <begin position="129"/>
        <end position="151"/>
    </location>
</feature>
<feature type="transmembrane region" description="Helical" evidence="6">
    <location>
        <begin position="510"/>
        <end position="530"/>
    </location>
</feature>
<accession>A0A1F7IV03</accession>
<evidence type="ECO:0000313" key="8">
    <source>
        <dbReference type="EMBL" id="OGK47176.1"/>
    </source>
</evidence>
<sequence>MNFNLSKVIRFCFYFLFFVTPLLFSLNTSEIFEFNKMMLIYFVTSIIITLYGLHRIISSSKKITFSWFYILLVVFLISQIFSTIFSIDVHTSIFGYYSRWNGGLISIIAYILLFFVFVQTMSRKHIERLLILSLISSFIIILWGLSAKFGADPTCFLYLHELTNRCWTENFSPATRMFSTLGQPNWLGAYMAIHFFIGIYFLIKNLFNSEENSHPRENGDPDSGPDSAKASTVKQARMTMDSRLRGNDIKVYIKYLIRRIIKLHILKFAIYLFFNILTIYFTQSRSSQLAVLAAFMLGSVLLSLKLASKKLRKIIIAGLIIFVFFASTIGFIYKKSLVGFFELPIEQSIVTDSFDIRKIVWKGAIDLGNKYPWFGSGTETFAYAYYFTRPAAHNLTSEWDFIYNKAHNEYLNYFATTGYNGLIIYILLIIGTAVLFFQSFRVNRKNWLEVIFVTCIYLSYITILITNFFGFSISILQLFFYLIPAIFLVFEKKETGDYIFNFGKFAKLGLASRLPIIFIAIVGISLLTYFTRYYFADVHYAKAQTYLALDEYTQAAEELYKAVGNRYEHVYEDKLSGVLANTAFVRSFGDDSDSTDQLIDFSKNHNLNSLANSPYNIIYWRTQAKNYYFYYQASNDIDDLQKSIAASERVVEIAPTDAQSYYQLALYYWIISNEDKQRKEQFVVKATATINKALSLRPNYIEAQELRIQIIQ</sequence>
<dbReference type="PANTHER" id="PTHR37422:SF13">
    <property type="entry name" value="LIPOPOLYSACCHARIDE BIOSYNTHESIS PROTEIN PA4999-RELATED"/>
    <property type="match status" value="1"/>
</dbReference>
<feature type="region of interest" description="Disordered" evidence="5">
    <location>
        <begin position="212"/>
        <end position="237"/>
    </location>
</feature>
<dbReference type="InterPro" id="IPR051533">
    <property type="entry name" value="WaaL-like"/>
</dbReference>
<feature type="transmembrane region" description="Helical" evidence="6">
    <location>
        <begin position="471"/>
        <end position="490"/>
    </location>
</feature>
<feature type="transmembrane region" description="Helical" evidence="6">
    <location>
        <begin position="186"/>
        <end position="203"/>
    </location>
</feature>
<comment type="subcellular location">
    <subcellularLocation>
        <location evidence="1">Membrane</location>
        <topology evidence="1">Multi-pass membrane protein</topology>
    </subcellularLocation>
</comment>
<dbReference type="GO" id="GO:0016020">
    <property type="term" value="C:membrane"/>
    <property type="evidence" value="ECO:0007669"/>
    <property type="project" value="UniProtKB-SubCell"/>
</dbReference>
<evidence type="ECO:0000256" key="2">
    <source>
        <dbReference type="ARBA" id="ARBA00022692"/>
    </source>
</evidence>
<feature type="transmembrane region" description="Helical" evidence="6">
    <location>
        <begin position="289"/>
        <end position="307"/>
    </location>
</feature>
<evidence type="ECO:0000313" key="9">
    <source>
        <dbReference type="Proteomes" id="UP000177141"/>
    </source>
</evidence>
<feature type="transmembrane region" description="Helical" evidence="6">
    <location>
        <begin position="66"/>
        <end position="87"/>
    </location>
</feature>
<comment type="caution">
    <text evidence="8">The sequence shown here is derived from an EMBL/GenBank/DDBJ whole genome shotgun (WGS) entry which is preliminary data.</text>
</comment>
<feature type="transmembrane region" description="Helical" evidence="6">
    <location>
        <begin position="265"/>
        <end position="283"/>
    </location>
</feature>
<gene>
    <name evidence="8" type="ORF">A3A93_04035</name>
</gene>
<proteinExistence type="predicted"/>
<feature type="transmembrane region" description="Helical" evidence="6">
    <location>
        <begin position="12"/>
        <end position="32"/>
    </location>
</feature>
<reference evidence="8 9" key="1">
    <citation type="journal article" date="2016" name="Nat. Commun.">
        <title>Thousands of microbial genomes shed light on interconnected biogeochemical processes in an aquifer system.</title>
        <authorList>
            <person name="Anantharaman K."/>
            <person name="Brown C.T."/>
            <person name="Hug L.A."/>
            <person name="Sharon I."/>
            <person name="Castelle C.J."/>
            <person name="Probst A.J."/>
            <person name="Thomas B.C."/>
            <person name="Singh A."/>
            <person name="Wilkins M.J."/>
            <person name="Karaoz U."/>
            <person name="Brodie E.L."/>
            <person name="Williams K.H."/>
            <person name="Hubbard S.S."/>
            <person name="Banfield J.F."/>
        </authorList>
    </citation>
    <scope>NUCLEOTIDE SEQUENCE [LARGE SCALE GENOMIC DNA]</scope>
</reference>
<dbReference type="STRING" id="1802061.A3A93_04035"/>
<dbReference type="InterPro" id="IPR011990">
    <property type="entry name" value="TPR-like_helical_dom_sf"/>
</dbReference>
<keyword evidence="3 6" id="KW-1133">Transmembrane helix</keyword>
<evidence type="ECO:0000256" key="3">
    <source>
        <dbReference type="ARBA" id="ARBA00022989"/>
    </source>
</evidence>
<dbReference type="SUPFAM" id="SSF48452">
    <property type="entry name" value="TPR-like"/>
    <property type="match status" value="1"/>
</dbReference>
<evidence type="ECO:0000256" key="1">
    <source>
        <dbReference type="ARBA" id="ARBA00004141"/>
    </source>
</evidence>
<dbReference type="InterPro" id="IPR007016">
    <property type="entry name" value="O-antigen_ligase-rel_domated"/>
</dbReference>
<feature type="transmembrane region" description="Helical" evidence="6">
    <location>
        <begin position="38"/>
        <end position="54"/>
    </location>
</feature>
<organism evidence="8 9">
    <name type="scientific">Candidatus Roizmanbacteria bacterium RIFCSPLOWO2_01_FULL_38_12</name>
    <dbReference type="NCBI Taxonomy" id="1802061"/>
    <lineage>
        <taxon>Bacteria</taxon>
        <taxon>Candidatus Roizmaniibacteriota</taxon>
    </lineage>
</organism>
<name>A0A1F7IV03_9BACT</name>
<dbReference type="PANTHER" id="PTHR37422">
    <property type="entry name" value="TEICHURONIC ACID BIOSYNTHESIS PROTEIN TUAE"/>
    <property type="match status" value="1"/>
</dbReference>
<dbReference type="EMBL" id="MGAL01000035">
    <property type="protein sequence ID" value="OGK47176.1"/>
    <property type="molecule type" value="Genomic_DNA"/>
</dbReference>
<evidence type="ECO:0000259" key="7">
    <source>
        <dbReference type="Pfam" id="PF04932"/>
    </source>
</evidence>